<reference evidence="2" key="1">
    <citation type="journal article" date="2023" name="Nat. Plants">
        <title>Single-cell RNA sequencing provides a high-resolution roadmap for understanding the multicellular compartmentation of specialized metabolism.</title>
        <authorList>
            <person name="Sun S."/>
            <person name="Shen X."/>
            <person name="Li Y."/>
            <person name="Li Y."/>
            <person name="Wang S."/>
            <person name="Li R."/>
            <person name="Zhang H."/>
            <person name="Shen G."/>
            <person name="Guo B."/>
            <person name="Wei J."/>
            <person name="Xu J."/>
            <person name="St-Pierre B."/>
            <person name="Chen S."/>
            <person name="Sun C."/>
        </authorList>
    </citation>
    <scope>NUCLEOTIDE SEQUENCE [LARGE SCALE GENOMIC DNA]</scope>
</reference>
<comment type="caution">
    <text evidence="1">The sequence shown here is derived from an EMBL/GenBank/DDBJ whole genome shotgun (WGS) entry which is preliminary data.</text>
</comment>
<keyword evidence="2" id="KW-1185">Reference proteome</keyword>
<evidence type="ECO:0000313" key="2">
    <source>
        <dbReference type="Proteomes" id="UP001060085"/>
    </source>
</evidence>
<name>A0ACC0AGI4_CATRO</name>
<proteinExistence type="predicted"/>
<dbReference type="Proteomes" id="UP001060085">
    <property type="component" value="Linkage Group LG06"/>
</dbReference>
<gene>
    <name evidence="1" type="ORF">M9H77_27910</name>
</gene>
<organism evidence="1 2">
    <name type="scientific">Catharanthus roseus</name>
    <name type="common">Madagascar periwinkle</name>
    <name type="synonym">Vinca rosea</name>
    <dbReference type="NCBI Taxonomy" id="4058"/>
    <lineage>
        <taxon>Eukaryota</taxon>
        <taxon>Viridiplantae</taxon>
        <taxon>Streptophyta</taxon>
        <taxon>Embryophyta</taxon>
        <taxon>Tracheophyta</taxon>
        <taxon>Spermatophyta</taxon>
        <taxon>Magnoliopsida</taxon>
        <taxon>eudicotyledons</taxon>
        <taxon>Gunneridae</taxon>
        <taxon>Pentapetalae</taxon>
        <taxon>asterids</taxon>
        <taxon>lamiids</taxon>
        <taxon>Gentianales</taxon>
        <taxon>Apocynaceae</taxon>
        <taxon>Rauvolfioideae</taxon>
        <taxon>Vinceae</taxon>
        <taxon>Catharanthinae</taxon>
        <taxon>Catharanthus</taxon>
    </lineage>
</organism>
<protein>
    <submittedName>
        <fullName evidence="1">Uncharacterized protein</fullName>
    </submittedName>
</protein>
<evidence type="ECO:0000313" key="1">
    <source>
        <dbReference type="EMBL" id="KAI5659117.1"/>
    </source>
</evidence>
<sequence length="350" mass="39886">MKELTHEVESFIRIIIPAVLKDKKLLLPKQFNEKYGDELSKFVRLINPVGGIWKVAVERFHNSVLLSDGLQKFMTDHSIHSGSLLIFRYRGKAEFYVHLFDLTATEIQYPSSVRPEMPNDKILSEGEFCNGAIVVKQNVKEEKEDDEDDGNPSIAIIDSPYPSTRLRSSKRLALMAGQNQVSKRRKQEAHPRNSDNQSSSSLDVLEPESSNDLNEESCSKRHKSSSRDTKKENKALEAAESYKTANPSFVVLMKTYHIYKATIVAVPCSFSREYIRSLPEFINLQDSDNKKWPIRCIKRCGRVMSLSQGWANFVRNKEVEPGDACVFELDPTGDALLKVIIFRASDFYKD</sequence>
<accession>A0ACC0AGI4</accession>
<dbReference type="EMBL" id="CM044706">
    <property type="protein sequence ID" value="KAI5659117.1"/>
    <property type="molecule type" value="Genomic_DNA"/>
</dbReference>